<name>A0A6G3TE21_9ACTN</name>
<evidence type="ECO:0000256" key="2">
    <source>
        <dbReference type="ARBA" id="ARBA00023125"/>
    </source>
</evidence>
<dbReference type="SUPFAM" id="SSF48498">
    <property type="entry name" value="Tetracyclin repressor-like, C-terminal domain"/>
    <property type="match status" value="1"/>
</dbReference>
<dbReference type="SUPFAM" id="SSF46689">
    <property type="entry name" value="Homeodomain-like"/>
    <property type="match status" value="1"/>
</dbReference>
<proteinExistence type="predicted"/>
<keyword evidence="1" id="KW-0805">Transcription regulation</keyword>
<feature type="non-terminal residue" evidence="6">
    <location>
        <position position="168"/>
    </location>
</feature>
<feature type="DNA-binding region" description="H-T-H motif" evidence="4">
    <location>
        <begin position="16"/>
        <end position="35"/>
    </location>
</feature>
<evidence type="ECO:0000256" key="1">
    <source>
        <dbReference type="ARBA" id="ARBA00023015"/>
    </source>
</evidence>
<keyword evidence="2 4" id="KW-0238">DNA-binding</keyword>
<evidence type="ECO:0000256" key="3">
    <source>
        <dbReference type="ARBA" id="ARBA00023163"/>
    </source>
</evidence>
<organism evidence="6 7">
    <name type="scientific">Streptomyces rubrogriseus</name>
    <dbReference type="NCBI Taxonomy" id="194673"/>
    <lineage>
        <taxon>Bacteria</taxon>
        <taxon>Bacillati</taxon>
        <taxon>Actinomycetota</taxon>
        <taxon>Actinomycetes</taxon>
        <taxon>Kitasatosporales</taxon>
        <taxon>Streptomycetaceae</taxon>
        <taxon>Streptomyces</taxon>
        <taxon>Streptomyces violaceoruber group</taxon>
    </lineage>
</organism>
<dbReference type="GO" id="GO:0003700">
    <property type="term" value="F:DNA-binding transcription factor activity"/>
    <property type="evidence" value="ECO:0007669"/>
    <property type="project" value="TreeGrafter"/>
</dbReference>
<dbReference type="PANTHER" id="PTHR30055">
    <property type="entry name" value="HTH-TYPE TRANSCRIPTIONAL REGULATOR RUTR"/>
    <property type="match status" value="1"/>
</dbReference>
<evidence type="ECO:0000313" key="7">
    <source>
        <dbReference type="Proteomes" id="UP000475666"/>
    </source>
</evidence>
<sequence>MRAAREAFTAEGLHAPLDGVARRAGVSSGTLYRHFPSRRALVEEVFSGTLAEFVAAGERAMAVQDAWTALTAYLDTTFPVLPSECGSGCRGGACPEDAPSLAAVRDRHRRTVRALLHRGRGQGTIRPDVSAEDLLFALAVLGRALPGLAGTAPGAWRRPLRLLLDGLR</sequence>
<dbReference type="GO" id="GO:0000976">
    <property type="term" value="F:transcription cis-regulatory region binding"/>
    <property type="evidence" value="ECO:0007669"/>
    <property type="project" value="TreeGrafter"/>
</dbReference>
<evidence type="ECO:0000256" key="4">
    <source>
        <dbReference type="PROSITE-ProRule" id="PRU00335"/>
    </source>
</evidence>
<dbReference type="InterPro" id="IPR009057">
    <property type="entry name" value="Homeodomain-like_sf"/>
</dbReference>
<dbReference type="Pfam" id="PF00440">
    <property type="entry name" value="TetR_N"/>
    <property type="match status" value="1"/>
</dbReference>
<dbReference type="Proteomes" id="UP000475666">
    <property type="component" value="Unassembled WGS sequence"/>
</dbReference>
<keyword evidence="3" id="KW-0804">Transcription</keyword>
<gene>
    <name evidence="6" type="ORF">G3I66_17540</name>
</gene>
<dbReference type="InterPro" id="IPR049445">
    <property type="entry name" value="TetR_SbtR-like_C"/>
</dbReference>
<evidence type="ECO:0000313" key="6">
    <source>
        <dbReference type="EMBL" id="NEC34950.1"/>
    </source>
</evidence>
<dbReference type="Gene3D" id="1.10.357.10">
    <property type="entry name" value="Tetracycline Repressor, domain 2"/>
    <property type="match status" value="1"/>
</dbReference>
<dbReference type="AlphaFoldDB" id="A0A6G3TE21"/>
<dbReference type="PANTHER" id="PTHR30055:SF234">
    <property type="entry name" value="HTH-TYPE TRANSCRIPTIONAL REGULATOR BETI"/>
    <property type="match status" value="1"/>
</dbReference>
<accession>A0A6G3TE21</accession>
<dbReference type="InterPro" id="IPR001647">
    <property type="entry name" value="HTH_TetR"/>
</dbReference>
<dbReference type="PROSITE" id="PS50977">
    <property type="entry name" value="HTH_TETR_2"/>
    <property type="match status" value="1"/>
</dbReference>
<feature type="domain" description="HTH tetR-type" evidence="5">
    <location>
        <begin position="1"/>
        <end position="53"/>
    </location>
</feature>
<reference evidence="6 7" key="1">
    <citation type="submission" date="2020-01" db="EMBL/GenBank/DDBJ databases">
        <title>Insect and environment-associated Actinomycetes.</title>
        <authorList>
            <person name="Currrie C."/>
            <person name="Chevrette M."/>
            <person name="Carlson C."/>
            <person name="Stubbendieck R."/>
            <person name="Wendt-Pienkowski E."/>
        </authorList>
    </citation>
    <scope>NUCLEOTIDE SEQUENCE [LARGE SCALE GENOMIC DNA]</scope>
    <source>
        <strain evidence="6 7">SID7739</strain>
    </source>
</reference>
<dbReference type="EMBL" id="JAAGMQ010000499">
    <property type="protein sequence ID" value="NEC34950.1"/>
    <property type="molecule type" value="Genomic_DNA"/>
</dbReference>
<dbReference type="RefSeq" id="WP_203696392.1">
    <property type="nucleotide sequence ID" value="NZ_JAAGMQ010000499.1"/>
</dbReference>
<evidence type="ECO:0000259" key="5">
    <source>
        <dbReference type="PROSITE" id="PS50977"/>
    </source>
</evidence>
<protein>
    <submittedName>
        <fullName evidence="6">Helix-turn-helix transcriptional regulator</fullName>
    </submittedName>
</protein>
<dbReference type="InterPro" id="IPR036271">
    <property type="entry name" value="Tet_transcr_reg_TetR-rel_C_sf"/>
</dbReference>
<dbReference type="InterPro" id="IPR050109">
    <property type="entry name" value="HTH-type_TetR-like_transc_reg"/>
</dbReference>
<comment type="caution">
    <text evidence="6">The sequence shown here is derived from an EMBL/GenBank/DDBJ whole genome shotgun (WGS) entry which is preliminary data.</text>
</comment>
<dbReference type="Pfam" id="PF21597">
    <property type="entry name" value="TetR_C_43"/>
    <property type="match status" value="1"/>
</dbReference>